<feature type="non-terminal residue" evidence="1">
    <location>
        <position position="1"/>
    </location>
</feature>
<dbReference type="AlphaFoldDB" id="A0AAE1AD27"/>
<protein>
    <submittedName>
        <fullName evidence="1">Uncharacterized protein</fullName>
    </submittedName>
</protein>
<organism evidence="1 2">
    <name type="scientific">Elysia crispata</name>
    <name type="common">lettuce slug</name>
    <dbReference type="NCBI Taxonomy" id="231223"/>
    <lineage>
        <taxon>Eukaryota</taxon>
        <taxon>Metazoa</taxon>
        <taxon>Spiralia</taxon>
        <taxon>Lophotrochozoa</taxon>
        <taxon>Mollusca</taxon>
        <taxon>Gastropoda</taxon>
        <taxon>Heterobranchia</taxon>
        <taxon>Euthyneura</taxon>
        <taxon>Panpulmonata</taxon>
        <taxon>Sacoglossa</taxon>
        <taxon>Placobranchoidea</taxon>
        <taxon>Plakobranchidae</taxon>
        <taxon>Elysia</taxon>
    </lineage>
</organism>
<dbReference type="Proteomes" id="UP001283361">
    <property type="component" value="Unassembled WGS sequence"/>
</dbReference>
<proteinExistence type="predicted"/>
<name>A0AAE1AD27_9GAST</name>
<dbReference type="EMBL" id="JAWDGP010002244">
    <property type="protein sequence ID" value="KAK3784452.1"/>
    <property type="molecule type" value="Genomic_DNA"/>
</dbReference>
<reference evidence="1" key="1">
    <citation type="journal article" date="2023" name="G3 (Bethesda)">
        <title>A reference genome for the long-term kleptoplast-retaining sea slug Elysia crispata morphotype clarki.</title>
        <authorList>
            <person name="Eastman K.E."/>
            <person name="Pendleton A.L."/>
            <person name="Shaikh M.A."/>
            <person name="Suttiyut T."/>
            <person name="Ogas R."/>
            <person name="Tomko P."/>
            <person name="Gavelis G."/>
            <person name="Widhalm J.R."/>
            <person name="Wisecaver J.H."/>
        </authorList>
    </citation>
    <scope>NUCLEOTIDE SEQUENCE</scope>
    <source>
        <strain evidence="1">ECLA1</strain>
    </source>
</reference>
<accession>A0AAE1AD27</accession>
<keyword evidence="2" id="KW-1185">Reference proteome</keyword>
<evidence type="ECO:0000313" key="1">
    <source>
        <dbReference type="EMBL" id="KAK3784452.1"/>
    </source>
</evidence>
<gene>
    <name evidence="1" type="ORF">RRG08_038409</name>
</gene>
<sequence>TSQILGSNHRVGRSDPIQHPLRLCSRAAVPVAVPIAVPVFDVPAWERLDVCRHRWWSGLDATMSVNLAVGLDLCDPGSKHLDRFSYSIDSLFLFKSLSILLL</sequence>
<evidence type="ECO:0000313" key="2">
    <source>
        <dbReference type="Proteomes" id="UP001283361"/>
    </source>
</evidence>
<comment type="caution">
    <text evidence="1">The sequence shown here is derived from an EMBL/GenBank/DDBJ whole genome shotgun (WGS) entry which is preliminary data.</text>
</comment>